<evidence type="ECO:0000256" key="1">
    <source>
        <dbReference type="ARBA" id="ARBA00001946"/>
    </source>
</evidence>
<keyword evidence="3" id="KW-0460">Magnesium</keyword>
<name>A0ABX3CQ60_9BACI</name>
<feature type="domain" description="HpcH/HpaI aldolase/citrate lyase" evidence="4">
    <location>
        <begin position="5"/>
        <end position="224"/>
    </location>
</feature>
<sequence length="286" mass="31752">MSAKRSYLFVPAISEKMMGKALSSGADSVIFDLEDAVAINEKEIARERAKNYLLNHLVNKDVYIRINDFTTVYWRSDIECAVESGANGIIVPKAESGSNMKVICQSVLELLERSGRKEDRFEVLPLIETASGVHFAYEIANSHSLVPRLVFGSIDYSLDIDCELTDGGEELYYARSQIVNASRAAGIGSPVDAVYPDLSNEEGLSREALRARNSGFKSKLAIHPKQLNVIHNVFTPDEKVLQEAREIVEAFEEAELKGHASISVRNKLVDYPVYKKAKGLLQYSGF</sequence>
<gene>
    <name evidence="5" type="ORF">BBV17_21430</name>
</gene>
<dbReference type="InterPro" id="IPR011206">
    <property type="entry name" value="Citrate_lyase_beta/mcl1/mcl2"/>
</dbReference>
<organism evidence="5 6">
    <name type="scientific">Cytobacillus oceanisediminis</name>
    <dbReference type="NCBI Taxonomy" id="665099"/>
    <lineage>
        <taxon>Bacteria</taxon>
        <taxon>Bacillati</taxon>
        <taxon>Bacillota</taxon>
        <taxon>Bacilli</taxon>
        <taxon>Bacillales</taxon>
        <taxon>Bacillaceae</taxon>
        <taxon>Cytobacillus</taxon>
    </lineage>
</organism>
<accession>A0ABX3CQ60</accession>
<dbReference type="EMBL" id="MBRJ01000028">
    <property type="protein sequence ID" value="OHX46802.1"/>
    <property type="molecule type" value="Genomic_DNA"/>
</dbReference>
<dbReference type="PANTHER" id="PTHR32308:SF0">
    <property type="entry name" value="HPCH_HPAI ALDOLASE_CITRATE LYASE DOMAIN-CONTAINING PROTEIN"/>
    <property type="match status" value="1"/>
</dbReference>
<keyword evidence="6" id="KW-1185">Reference proteome</keyword>
<reference evidence="5 6" key="1">
    <citation type="submission" date="2016-07" db="EMBL/GenBank/DDBJ databases">
        <title>Bacillus oceanisediminis whole genome.</title>
        <authorList>
            <person name="Pal Y."/>
            <person name="Verma A."/>
            <person name="Mual P."/>
            <person name="Srinivasan K."/>
        </authorList>
    </citation>
    <scope>NUCLEOTIDE SEQUENCE [LARGE SCALE GENOMIC DNA]</scope>
    <source>
        <strain evidence="5 6">Bhandara28</strain>
    </source>
</reference>
<dbReference type="InterPro" id="IPR005000">
    <property type="entry name" value="Aldolase/citrate-lyase_domain"/>
</dbReference>
<dbReference type="Gene3D" id="3.20.20.60">
    <property type="entry name" value="Phosphoenolpyruvate-binding domains"/>
    <property type="match status" value="1"/>
</dbReference>
<dbReference type="InterPro" id="IPR040442">
    <property type="entry name" value="Pyrv_kinase-like_dom_sf"/>
</dbReference>
<comment type="cofactor">
    <cofactor evidence="1">
        <name>Mg(2+)</name>
        <dbReference type="ChEBI" id="CHEBI:18420"/>
    </cofactor>
</comment>
<comment type="caution">
    <text evidence="5">The sequence shown here is derived from an EMBL/GenBank/DDBJ whole genome shotgun (WGS) entry which is preliminary data.</text>
</comment>
<evidence type="ECO:0000256" key="2">
    <source>
        <dbReference type="ARBA" id="ARBA00022723"/>
    </source>
</evidence>
<evidence type="ECO:0000256" key="3">
    <source>
        <dbReference type="ARBA" id="ARBA00022842"/>
    </source>
</evidence>
<proteinExistence type="predicted"/>
<dbReference type="Pfam" id="PF03328">
    <property type="entry name" value="HpcH_HpaI"/>
    <property type="match status" value="1"/>
</dbReference>
<evidence type="ECO:0000313" key="5">
    <source>
        <dbReference type="EMBL" id="OHX46802.1"/>
    </source>
</evidence>
<protein>
    <recommendedName>
        <fullName evidence="4">HpcH/HpaI aldolase/citrate lyase domain-containing protein</fullName>
    </recommendedName>
</protein>
<evidence type="ECO:0000313" key="6">
    <source>
        <dbReference type="Proteomes" id="UP000180194"/>
    </source>
</evidence>
<evidence type="ECO:0000259" key="4">
    <source>
        <dbReference type="Pfam" id="PF03328"/>
    </source>
</evidence>
<dbReference type="SUPFAM" id="SSF51621">
    <property type="entry name" value="Phosphoenolpyruvate/pyruvate domain"/>
    <property type="match status" value="1"/>
</dbReference>
<dbReference type="Proteomes" id="UP000180194">
    <property type="component" value="Unassembled WGS sequence"/>
</dbReference>
<dbReference type="PANTHER" id="PTHR32308">
    <property type="entry name" value="LYASE BETA SUBUNIT, PUTATIVE (AFU_ORTHOLOGUE AFUA_4G13030)-RELATED"/>
    <property type="match status" value="1"/>
</dbReference>
<dbReference type="RefSeq" id="WP_009334867.1">
    <property type="nucleotide sequence ID" value="NZ_JAHHWV010000001.1"/>
</dbReference>
<dbReference type="InterPro" id="IPR015813">
    <property type="entry name" value="Pyrv/PenolPyrv_kinase-like_dom"/>
</dbReference>
<dbReference type="PIRSF" id="PIRSF015582">
    <property type="entry name" value="Cit_lyase_B"/>
    <property type="match status" value="1"/>
</dbReference>
<keyword evidence="2" id="KW-0479">Metal-binding</keyword>